<feature type="domain" description="Methyltransferase" evidence="1">
    <location>
        <begin position="53"/>
        <end position="148"/>
    </location>
</feature>
<dbReference type="InterPro" id="IPR029063">
    <property type="entry name" value="SAM-dependent_MTases_sf"/>
</dbReference>
<dbReference type="OrthoDB" id="9805585at2"/>
<dbReference type="RefSeq" id="WP_089200645.1">
    <property type="nucleotide sequence ID" value="NZ_NHRJ02000008.1"/>
</dbReference>
<dbReference type="Gene3D" id="3.40.50.150">
    <property type="entry name" value="Vaccinia Virus protein VP39"/>
    <property type="match status" value="1"/>
</dbReference>
<keyword evidence="3" id="KW-1185">Reference proteome</keyword>
<dbReference type="CDD" id="cd02440">
    <property type="entry name" value="AdoMet_MTases"/>
    <property type="match status" value="1"/>
</dbReference>
<dbReference type="AlphaFoldDB" id="A0A2W1NRB2"/>
<dbReference type="SUPFAM" id="SSF53335">
    <property type="entry name" value="S-adenosyl-L-methionine-dependent methyltransferases"/>
    <property type="match status" value="1"/>
</dbReference>
<protein>
    <submittedName>
        <fullName evidence="2">Methyltransferase domain-containing protein</fullName>
    </submittedName>
</protein>
<name>A0A2W1NRB2_PAEXE</name>
<reference evidence="2" key="1">
    <citation type="submission" date="2018-06" db="EMBL/GenBank/DDBJ databases">
        <title>Paenibacillus xerothermodurans sp. nov. an extremely dry heat resistant spore forming bacterium isolated from the soil of Cape Canaveral, Florida.</title>
        <authorList>
            <person name="Seuylemezian A."/>
            <person name="Kaur N."/>
            <person name="Patil P."/>
            <person name="Patil P."/>
            <person name="Mayilraj S."/>
            <person name="Vaishampayan P."/>
        </authorList>
    </citation>
    <scope>NUCLEOTIDE SEQUENCE [LARGE SCALE GENOMIC DNA]</scope>
    <source>
        <strain evidence="2">ATCC 27380</strain>
    </source>
</reference>
<proteinExistence type="predicted"/>
<evidence type="ECO:0000313" key="3">
    <source>
        <dbReference type="Proteomes" id="UP000214746"/>
    </source>
</evidence>
<dbReference type="Pfam" id="PF13649">
    <property type="entry name" value="Methyltransf_25"/>
    <property type="match status" value="1"/>
</dbReference>
<keyword evidence="2" id="KW-0808">Transferase</keyword>
<dbReference type="InterPro" id="IPR041698">
    <property type="entry name" value="Methyltransf_25"/>
</dbReference>
<evidence type="ECO:0000259" key="1">
    <source>
        <dbReference type="Pfam" id="PF13649"/>
    </source>
</evidence>
<dbReference type="Proteomes" id="UP000214746">
    <property type="component" value="Unassembled WGS sequence"/>
</dbReference>
<dbReference type="EMBL" id="NHRJ02000008">
    <property type="protein sequence ID" value="PZE20276.1"/>
    <property type="molecule type" value="Genomic_DNA"/>
</dbReference>
<accession>A0A2W1NRB2</accession>
<sequence length="194" mass="21486">MSNLSTIVQEKLVFLNKFFRSPRQVGSITPSSKYLARAMVNSIPWERTQTAAELGAGTGAITEHIKTSAAGRAQILLFETEASLREQLARRYPEFSCHADACRIQSAMAQLGIAHLDAILSGLPFFNLPQTTRAELMQHIARSLKPGGHFVAFQYSLQMKPQLAELFDIEAIHFVPLNVPPAFVYVCRKRGGAQ</sequence>
<dbReference type="GO" id="GO:0032259">
    <property type="term" value="P:methylation"/>
    <property type="evidence" value="ECO:0007669"/>
    <property type="project" value="UniProtKB-KW"/>
</dbReference>
<gene>
    <name evidence="2" type="ORF">CBW46_014095</name>
</gene>
<evidence type="ECO:0000313" key="2">
    <source>
        <dbReference type="EMBL" id="PZE20276.1"/>
    </source>
</evidence>
<keyword evidence="2" id="KW-0489">Methyltransferase</keyword>
<dbReference type="GO" id="GO:0008168">
    <property type="term" value="F:methyltransferase activity"/>
    <property type="evidence" value="ECO:0007669"/>
    <property type="project" value="UniProtKB-KW"/>
</dbReference>
<organism evidence="2 3">
    <name type="scientific">Paenibacillus xerothermodurans</name>
    <dbReference type="NCBI Taxonomy" id="1977292"/>
    <lineage>
        <taxon>Bacteria</taxon>
        <taxon>Bacillati</taxon>
        <taxon>Bacillota</taxon>
        <taxon>Bacilli</taxon>
        <taxon>Bacillales</taxon>
        <taxon>Paenibacillaceae</taxon>
        <taxon>Paenibacillus</taxon>
    </lineage>
</organism>
<comment type="caution">
    <text evidence="2">The sequence shown here is derived from an EMBL/GenBank/DDBJ whole genome shotgun (WGS) entry which is preliminary data.</text>
</comment>